<dbReference type="Pfam" id="PF13563">
    <property type="entry name" value="2_5_RNA_ligase2"/>
    <property type="match status" value="1"/>
</dbReference>
<name>A0A6A6H7G8_VIRVR</name>
<dbReference type="AlphaFoldDB" id="A0A6A6H7G8"/>
<dbReference type="OrthoDB" id="5364416at2759"/>
<dbReference type="EMBL" id="ML991802">
    <property type="protein sequence ID" value="KAF2233942.1"/>
    <property type="molecule type" value="Genomic_DNA"/>
</dbReference>
<feature type="region of interest" description="Disordered" evidence="1">
    <location>
        <begin position="1"/>
        <end position="61"/>
    </location>
</feature>
<reference evidence="2" key="1">
    <citation type="journal article" date="2020" name="Stud. Mycol.">
        <title>101 Dothideomycetes genomes: a test case for predicting lifestyles and emergence of pathogens.</title>
        <authorList>
            <person name="Haridas S."/>
            <person name="Albert R."/>
            <person name="Binder M."/>
            <person name="Bloem J."/>
            <person name="Labutti K."/>
            <person name="Salamov A."/>
            <person name="Andreopoulos B."/>
            <person name="Baker S."/>
            <person name="Barry K."/>
            <person name="Bills G."/>
            <person name="Bluhm B."/>
            <person name="Cannon C."/>
            <person name="Castanera R."/>
            <person name="Culley D."/>
            <person name="Daum C."/>
            <person name="Ezra D."/>
            <person name="Gonzalez J."/>
            <person name="Henrissat B."/>
            <person name="Kuo A."/>
            <person name="Liang C."/>
            <person name="Lipzen A."/>
            <person name="Lutzoni F."/>
            <person name="Magnuson J."/>
            <person name="Mondo S."/>
            <person name="Nolan M."/>
            <person name="Ohm R."/>
            <person name="Pangilinan J."/>
            <person name="Park H.-J."/>
            <person name="Ramirez L."/>
            <person name="Alfaro M."/>
            <person name="Sun H."/>
            <person name="Tritt A."/>
            <person name="Yoshinaga Y."/>
            <person name="Zwiers L.-H."/>
            <person name="Turgeon B."/>
            <person name="Goodwin S."/>
            <person name="Spatafora J."/>
            <person name="Crous P."/>
            <person name="Grigoriev I."/>
        </authorList>
    </citation>
    <scope>NUCLEOTIDE SEQUENCE</scope>
    <source>
        <strain evidence="2">Tuck. ex Michener</strain>
    </source>
</reference>
<evidence type="ECO:0000256" key="1">
    <source>
        <dbReference type="SAM" id="MobiDB-lite"/>
    </source>
</evidence>
<sequence>MSEPSPFISATPKSADAKSINPSLDTAPLPSPPNPTAPPSSSPSPEPNPPTPPTSSSCPPSQTFILTLLLSPSLITPLTSLRQTHFPSTLPGATLPAHLTLFHTLPSSHLPAITTIIARISAVTRRFSLRIPREGVYKLGSGGPKGRPRVAKGVGIRCGRGGGLVREVRLALLRAFLEEAGGGTRVWGESGWKERYRVGAEQSGAKRDSGWLTAQDRLQRGWTPHFTVVNKEADEKKVEGVYRELRYGWEGCEGEVEGLQLWRYEVDGRWTWERDWRFEREEGRKGLESAVGEVGKTGGAARKRVAEGRR</sequence>
<feature type="compositionally biased region" description="Pro residues" evidence="1">
    <location>
        <begin position="29"/>
        <end position="53"/>
    </location>
</feature>
<dbReference type="Gene3D" id="3.90.1140.10">
    <property type="entry name" value="Cyclic phosphodiesterase"/>
    <property type="match status" value="1"/>
</dbReference>
<keyword evidence="3" id="KW-1185">Reference proteome</keyword>
<organism evidence="2 3">
    <name type="scientific">Viridothelium virens</name>
    <name type="common">Speckled blister lichen</name>
    <name type="synonym">Trypethelium virens</name>
    <dbReference type="NCBI Taxonomy" id="1048519"/>
    <lineage>
        <taxon>Eukaryota</taxon>
        <taxon>Fungi</taxon>
        <taxon>Dikarya</taxon>
        <taxon>Ascomycota</taxon>
        <taxon>Pezizomycotina</taxon>
        <taxon>Dothideomycetes</taxon>
        <taxon>Dothideomycetes incertae sedis</taxon>
        <taxon>Trypetheliales</taxon>
        <taxon>Trypetheliaceae</taxon>
        <taxon>Viridothelium</taxon>
    </lineage>
</organism>
<protein>
    <submittedName>
        <fullName evidence="2">Uncharacterized protein</fullName>
    </submittedName>
</protein>
<proteinExistence type="predicted"/>
<dbReference type="Proteomes" id="UP000800092">
    <property type="component" value="Unassembled WGS sequence"/>
</dbReference>
<accession>A0A6A6H7G8</accession>
<evidence type="ECO:0000313" key="2">
    <source>
        <dbReference type="EMBL" id="KAF2233942.1"/>
    </source>
</evidence>
<feature type="region of interest" description="Disordered" evidence="1">
    <location>
        <begin position="288"/>
        <end position="310"/>
    </location>
</feature>
<evidence type="ECO:0000313" key="3">
    <source>
        <dbReference type="Proteomes" id="UP000800092"/>
    </source>
</evidence>
<gene>
    <name evidence="2" type="ORF">EV356DRAFT_533244</name>
</gene>